<comment type="catalytic activity">
    <reaction evidence="5">
        <text>(6S)-5-formyl-5,6,7,8-tetrahydrofolate + ATP = (6R)-5,10-methenyltetrahydrofolate + ADP + phosphate</text>
        <dbReference type="Rhea" id="RHEA:10488"/>
        <dbReference type="ChEBI" id="CHEBI:30616"/>
        <dbReference type="ChEBI" id="CHEBI:43474"/>
        <dbReference type="ChEBI" id="CHEBI:57455"/>
        <dbReference type="ChEBI" id="CHEBI:57457"/>
        <dbReference type="ChEBI" id="CHEBI:456216"/>
        <dbReference type="EC" id="6.3.3.2"/>
    </reaction>
</comment>
<dbReference type="GO" id="GO:0046872">
    <property type="term" value="F:metal ion binding"/>
    <property type="evidence" value="ECO:0007669"/>
    <property type="project" value="UniProtKB-KW"/>
</dbReference>
<dbReference type="InterPro" id="IPR037171">
    <property type="entry name" value="NagB/RpiA_transferase-like"/>
</dbReference>
<dbReference type="GO" id="GO:0035999">
    <property type="term" value="P:tetrahydrofolate interconversion"/>
    <property type="evidence" value="ECO:0007669"/>
    <property type="project" value="TreeGrafter"/>
</dbReference>
<dbReference type="Gene3D" id="3.40.50.10420">
    <property type="entry name" value="NagB/RpiA/CoA transferase-like"/>
    <property type="match status" value="1"/>
</dbReference>
<comment type="cofactor">
    <cofactor evidence="5">
        <name>Mg(2+)</name>
        <dbReference type="ChEBI" id="CHEBI:18420"/>
    </cofactor>
</comment>
<feature type="binding site" evidence="4">
    <location>
        <begin position="5"/>
        <end position="9"/>
    </location>
    <ligand>
        <name>ATP</name>
        <dbReference type="ChEBI" id="CHEBI:30616"/>
    </ligand>
</feature>
<dbReference type="Pfam" id="PF01812">
    <property type="entry name" value="5-FTHF_cyc-lig"/>
    <property type="match status" value="1"/>
</dbReference>
<comment type="similarity">
    <text evidence="1 5">Belongs to the 5-formyltetrahydrofolate cyclo-ligase family.</text>
</comment>
<keyword evidence="3 4" id="KW-0067">ATP-binding</keyword>
<dbReference type="Proteomes" id="UP000294581">
    <property type="component" value="Unassembled WGS sequence"/>
</dbReference>
<proteinExistence type="inferred from homology"/>
<feature type="binding site" evidence="4">
    <location>
        <position position="59"/>
    </location>
    <ligand>
        <name>substrate</name>
    </ligand>
</feature>
<dbReference type="AlphaFoldDB" id="A0A4R8LQZ5"/>
<dbReference type="NCBIfam" id="TIGR02727">
    <property type="entry name" value="MTHFS_bact"/>
    <property type="match status" value="1"/>
</dbReference>
<dbReference type="InterPro" id="IPR024185">
    <property type="entry name" value="FTHF_cligase-like_sf"/>
</dbReference>
<evidence type="ECO:0000313" key="7">
    <source>
        <dbReference type="Proteomes" id="UP000294581"/>
    </source>
</evidence>
<evidence type="ECO:0000256" key="2">
    <source>
        <dbReference type="ARBA" id="ARBA00022741"/>
    </source>
</evidence>
<dbReference type="GO" id="GO:0005524">
    <property type="term" value="F:ATP binding"/>
    <property type="evidence" value="ECO:0007669"/>
    <property type="project" value="UniProtKB-KW"/>
</dbReference>
<keyword evidence="7" id="KW-1185">Reference proteome</keyword>
<feature type="binding site" evidence="4">
    <location>
        <begin position="136"/>
        <end position="144"/>
    </location>
    <ligand>
        <name>ATP</name>
        <dbReference type="ChEBI" id="CHEBI:30616"/>
    </ligand>
</feature>
<dbReference type="GO" id="GO:0009396">
    <property type="term" value="P:folic acid-containing compound biosynthetic process"/>
    <property type="evidence" value="ECO:0007669"/>
    <property type="project" value="TreeGrafter"/>
</dbReference>
<gene>
    <name evidence="6" type="ORF">C7445_10326</name>
</gene>
<evidence type="ECO:0000313" key="6">
    <source>
        <dbReference type="EMBL" id="TDY49983.1"/>
    </source>
</evidence>
<sequence>MSSDKMTLRQSFRRVRFTITGEERIRREREAAWLAVAYAERETKRAGRAIALYAATSGELNLADAHAWLVAKGYCLVYPRVLEDGDMVFCAVRTLADLAPGRYGILAPDDDAPIVPRHEIALAFVPGLAFAKDGARLGYGGGYYDRYFADARQPSPVRVGVCFREQFVDRLPRDPHDVRMHAVLTDGGVFDCRETIG</sequence>
<evidence type="ECO:0000256" key="5">
    <source>
        <dbReference type="RuleBase" id="RU361279"/>
    </source>
</evidence>
<dbReference type="EMBL" id="SORF01000003">
    <property type="protein sequence ID" value="TDY49983.1"/>
    <property type="molecule type" value="Genomic_DNA"/>
</dbReference>
<organism evidence="6 7">
    <name type="scientific">Alicyclobacillus sacchari</name>
    <dbReference type="NCBI Taxonomy" id="392010"/>
    <lineage>
        <taxon>Bacteria</taxon>
        <taxon>Bacillati</taxon>
        <taxon>Bacillota</taxon>
        <taxon>Bacilli</taxon>
        <taxon>Bacillales</taxon>
        <taxon>Alicyclobacillaceae</taxon>
        <taxon>Alicyclobacillus</taxon>
    </lineage>
</organism>
<evidence type="ECO:0000256" key="3">
    <source>
        <dbReference type="ARBA" id="ARBA00022840"/>
    </source>
</evidence>
<dbReference type="GO" id="GO:0030272">
    <property type="term" value="F:5-formyltetrahydrofolate cyclo-ligase activity"/>
    <property type="evidence" value="ECO:0007669"/>
    <property type="project" value="UniProtKB-EC"/>
</dbReference>
<accession>A0A4R8LQZ5</accession>
<keyword evidence="5" id="KW-0479">Metal-binding</keyword>
<keyword evidence="2 4" id="KW-0547">Nucleotide-binding</keyword>
<dbReference type="PANTHER" id="PTHR23407">
    <property type="entry name" value="ATPASE INHIBITOR/5-FORMYLTETRAHYDROFOLATE CYCLO-LIGASE"/>
    <property type="match status" value="1"/>
</dbReference>
<dbReference type="InterPro" id="IPR002698">
    <property type="entry name" value="FTHF_cligase"/>
</dbReference>
<evidence type="ECO:0000256" key="4">
    <source>
        <dbReference type="PIRSR" id="PIRSR006806-1"/>
    </source>
</evidence>
<dbReference type="PANTHER" id="PTHR23407:SF1">
    <property type="entry name" value="5-FORMYLTETRAHYDROFOLATE CYCLO-LIGASE"/>
    <property type="match status" value="1"/>
</dbReference>
<keyword evidence="5" id="KW-0460">Magnesium</keyword>
<dbReference type="EC" id="6.3.3.2" evidence="5"/>
<evidence type="ECO:0000256" key="1">
    <source>
        <dbReference type="ARBA" id="ARBA00010638"/>
    </source>
</evidence>
<keyword evidence="6" id="KW-0436">Ligase</keyword>
<dbReference type="RefSeq" id="WP_243834924.1">
    <property type="nucleotide sequence ID" value="NZ_SORF01000003.1"/>
</dbReference>
<reference evidence="6 7" key="1">
    <citation type="submission" date="2019-03" db="EMBL/GenBank/DDBJ databases">
        <title>Genomic Encyclopedia of Type Strains, Phase IV (KMG-IV): sequencing the most valuable type-strain genomes for metagenomic binning, comparative biology and taxonomic classification.</title>
        <authorList>
            <person name="Goeker M."/>
        </authorList>
    </citation>
    <scope>NUCLEOTIDE SEQUENCE [LARGE SCALE GENOMIC DNA]</scope>
    <source>
        <strain evidence="6 7">DSM 17974</strain>
    </source>
</reference>
<protein>
    <recommendedName>
        <fullName evidence="5">5-formyltetrahydrofolate cyclo-ligase</fullName>
        <ecNumber evidence="5">6.3.3.2</ecNumber>
    </recommendedName>
</protein>
<dbReference type="SUPFAM" id="SSF100950">
    <property type="entry name" value="NagB/RpiA/CoA transferase-like"/>
    <property type="match status" value="1"/>
</dbReference>
<name>A0A4R8LQZ5_9BACL</name>
<dbReference type="PIRSF" id="PIRSF006806">
    <property type="entry name" value="FTHF_cligase"/>
    <property type="match status" value="1"/>
</dbReference>
<comment type="caution">
    <text evidence="6">The sequence shown here is derived from an EMBL/GenBank/DDBJ whole genome shotgun (WGS) entry which is preliminary data.</text>
</comment>